<feature type="non-terminal residue" evidence="2">
    <location>
        <position position="72"/>
    </location>
</feature>
<dbReference type="EMBL" id="JAMKFB020000021">
    <property type="protein sequence ID" value="KAL0162894.1"/>
    <property type="molecule type" value="Genomic_DNA"/>
</dbReference>
<proteinExistence type="predicted"/>
<reference evidence="2 3" key="1">
    <citation type="submission" date="2024-05" db="EMBL/GenBank/DDBJ databases">
        <title>Genome sequencing and assembly of Indian major carp, Cirrhinus mrigala (Hamilton, 1822).</title>
        <authorList>
            <person name="Mohindra V."/>
            <person name="Chowdhury L.M."/>
            <person name="Lal K."/>
            <person name="Jena J.K."/>
        </authorList>
    </citation>
    <scope>NUCLEOTIDE SEQUENCE [LARGE SCALE GENOMIC DNA]</scope>
    <source>
        <strain evidence="2">CM1030</strain>
        <tissue evidence="2">Blood</tissue>
    </source>
</reference>
<evidence type="ECO:0000256" key="1">
    <source>
        <dbReference type="SAM" id="SignalP"/>
    </source>
</evidence>
<accession>A0ABD0NMB3</accession>
<feature type="chain" id="PRO_5044796929" evidence="1">
    <location>
        <begin position="25"/>
        <end position="72"/>
    </location>
</feature>
<feature type="signal peptide" evidence="1">
    <location>
        <begin position="1"/>
        <end position="24"/>
    </location>
</feature>
<evidence type="ECO:0000313" key="3">
    <source>
        <dbReference type="Proteomes" id="UP001529510"/>
    </source>
</evidence>
<dbReference type="AlphaFoldDB" id="A0ABD0NMB3"/>
<dbReference type="Proteomes" id="UP001529510">
    <property type="component" value="Unassembled WGS sequence"/>
</dbReference>
<keyword evidence="1" id="KW-0732">Signal</keyword>
<sequence>MKSAATAVSTIVALVLFGSLCVGAKTVISVNDVQSVRVDLDLSNVVRRVDERFLSVAIDASLITEEKFMNLL</sequence>
<evidence type="ECO:0000313" key="2">
    <source>
        <dbReference type="EMBL" id="KAL0162894.1"/>
    </source>
</evidence>
<name>A0ABD0NMB3_CIRMR</name>
<protein>
    <submittedName>
        <fullName evidence="2">Uncharacterized protein</fullName>
    </submittedName>
</protein>
<comment type="caution">
    <text evidence="2">The sequence shown here is derived from an EMBL/GenBank/DDBJ whole genome shotgun (WGS) entry which is preliminary data.</text>
</comment>
<organism evidence="2 3">
    <name type="scientific">Cirrhinus mrigala</name>
    <name type="common">Mrigala</name>
    <dbReference type="NCBI Taxonomy" id="683832"/>
    <lineage>
        <taxon>Eukaryota</taxon>
        <taxon>Metazoa</taxon>
        <taxon>Chordata</taxon>
        <taxon>Craniata</taxon>
        <taxon>Vertebrata</taxon>
        <taxon>Euteleostomi</taxon>
        <taxon>Actinopterygii</taxon>
        <taxon>Neopterygii</taxon>
        <taxon>Teleostei</taxon>
        <taxon>Ostariophysi</taxon>
        <taxon>Cypriniformes</taxon>
        <taxon>Cyprinidae</taxon>
        <taxon>Labeoninae</taxon>
        <taxon>Labeonini</taxon>
        <taxon>Cirrhinus</taxon>
    </lineage>
</organism>
<gene>
    <name evidence="2" type="ORF">M9458_042290</name>
</gene>
<keyword evidence="3" id="KW-1185">Reference proteome</keyword>